<feature type="signal peptide" evidence="1">
    <location>
        <begin position="1"/>
        <end position="28"/>
    </location>
</feature>
<evidence type="ECO:0000313" key="3">
    <source>
        <dbReference type="EMBL" id="KQL54320.1"/>
    </source>
</evidence>
<dbReference type="Proteomes" id="UP000051888">
    <property type="component" value="Unassembled WGS sequence"/>
</dbReference>
<keyword evidence="4" id="KW-1185">Reference proteome</keyword>
<dbReference type="Pfam" id="PF12733">
    <property type="entry name" value="Cadherin-like"/>
    <property type="match status" value="3"/>
</dbReference>
<feature type="domain" description="Cadherin-like beta-sandwich-like" evidence="2">
    <location>
        <begin position="145"/>
        <end position="229"/>
    </location>
</feature>
<protein>
    <recommendedName>
        <fullName evidence="2">Cadherin-like beta-sandwich-like domain-containing protein</fullName>
    </recommendedName>
</protein>
<evidence type="ECO:0000256" key="1">
    <source>
        <dbReference type="SAM" id="SignalP"/>
    </source>
</evidence>
<evidence type="ECO:0000259" key="2">
    <source>
        <dbReference type="Pfam" id="PF12733"/>
    </source>
</evidence>
<feature type="domain" description="Cadherin-like beta-sandwich-like" evidence="2">
    <location>
        <begin position="290"/>
        <end position="371"/>
    </location>
</feature>
<dbReference type="InterPro" id="IPR025883">
    <property type="entry name" value="Cadherin-like_domain"/>
</dbReference>
<dbReference type="EMBL" id="LJJC01000004">
    <property type="protein sequence ID" value="KQL54320.1"/>
    <property type="molecule type" value="Genomic_DNA"/>
</dbReference>
<comment type="caution">
    <text evidence="3">The sequence shown here is derived from an EMBL/GenBank/DDBJ whole genome shotgun (WGS) entry which is preliminary data.</text>
</comment>
<feature type="chain" id="PRO_5006207986" description="Cadherin-like beta-sandwich-like domain-containing protein" evidence="1">
    <location>
        <begin position="29"/>
        <end position="432"/>
    </location>
</feature>
<evidence type="ECO:0000313" key="4">
    <source>
        <dbReference type="Proteomes" id="UP000051888"/>
    </source>
</evidence>
<organism evidence="3 4">
    <name type="scientific">Heyndrickxia shackletonii</name>
    <dbReference type="NCBI Taxonomy" id="157838"/>
    <lineage>
        <taxon>Bacteria</taxon>
        <taxon>Bacillati</taxon>
        <taxon>Bacillota</taxon>
        <taxon>Bacilli</taxon>
        <taxon>Bacillales</taxon>
        <taxon>Bacillaceae</taxon>
        <taxon>Heyndrickxia</taxon>
    </lineage>
</organism>
<dbReference type="AlphaFoldDB" id="A0A0Q3TK01"/>
<accession>A0A0Q3TK01</accession>
<dbReference type="STRING" id="157838.AN964_13015"/>
<dbReference type="RefSeq" id="WP_055740090.1">
    <property type="nucleotide sequence ID" value="NZ_JAAIWL010000034.1"/>
</dbReference>
<name>A0A0Q3TK01_9BACI</name>
<keyword evidence="1" id="KW-0732">Signal</keyword>
<dbReference type="OrthoDB" id="2943036at2"/>
<feature type="domain" description="Cadherin-like beta-sandwich-like" evidence="2">
    <location>
        <begin position="47"/>
        <end position="134"/>
    </location>
</feature>
<gene>
    <name evidence="3" type="ORF">AN964_13015</name>
</gene>
<sequence>MQVKSLKIILAATVVSAGTYMYVPSSFADTVTNINESQIESANQLENLEIDGVKLDKAFSSNVLNYRATVENDVKNVTLHITANADEVITINGNKVEDPTNVTLNVNSGDNIFSIVVDDGINTPVTYTLSISRKLSSNNLLQNIKLSSGKLSKAFNSSVTEYEVEVPNKVESLTVTPEVFDAIERVKVNGRLLNQESATVKIPIGKSDITIDVTAENGESKKYILHVVRADDSVHEIPAKKPTVTNGSGRTNTGFPVMQTGQKNSGFLNNAQGTSSQKTGNQIKQSQAQLSSLSVSSGTWNKTFSRDEYTYHIAVGSSVKSVTIDAIPRTSGASVSIEGGESTIQLGDNAKKTIISIVVTKDDKRKTYVLVFDKDVKVKKTSNSIVTTNTSDNTGHTNNNVVTKNVKYANQNQTKQSTSWWGRLWREIKSWF</sequence>
<reference evidence="3 4" key="1">
    <citation type="submission" date="2015-09" db="EMBL/GenBank/DDBJ databases">
        <title>Genome sequencing project for genomic taxonomy and phylogenomics of Bacillus-like bacteria.</title>
        <authorList>
            <person name="Liu B."/>
            <person name="Wang J."/>
            <person name="Zhu Y."/>
            <person name="Liu G."/>
            <person name="Chen Q."/>
            <person name="Chen Z."/>
            <person name="Lan J."/>
            <person name="Che J."/>
            <person name="Ge C."/>
            <person name="Shi H."/>
            <person name="Pan Z."/>
            <person name="Liu X."/>
        </authorList>
    </citation>
    <scope>NUCLEOTIDE SEQUENCE [LARGE SCALE GENOMIC DNA]</scope>
    <source>
        <strain evidence="3 4">LMG 18435</strain>
    </source>
</reference>
<proteinExistence type="predicted"/>
<dbReference type="PATRIC" id="fig|157838.3.peg.2890"/>